<comment type="similarity">
    <text evidence="1">Belongs to the glycosyltransferase 2 family.</text>
</comment>
<accession>A0A1L3ZYE8</accession>
<evidence type="ECO:0000256" key="3">
    <source>
        <dbReference type="ARBA" id="ARBA00022679"/>
    </source>
</evidence>
<feature type="domain" description="Glycosyltransferase 2-like" evidence="4">
    <location>
        <begin position="4"/>
        <end position="115"/>
    </location>
</feature>
<dbReference type="Pfam" id="PF00535">
    <property type="entry name" value="Glycos_transf_2"/>
    <property type="match status" value="1"/>
</dbReference>
<proteinExistence type="inferred from homology"/>
<gene>
    <name evidence="5" type="ORF">BSL82_16170</name>
</gene>
<evidence type="ECO:0000313" key="6">
    <source>
        <dbReference type="Proteomes" id="UP000182063"/>
    </source>
</evidence>
<dbReference type="Gene3D" id="3.90.550.10">
    <property type="entry name" value="Spore Coat Polysaccharide Biosynthesis Protein SpsA, Chain A"/>
    <property type="match status" value="1"/>
</dbReference>
<dbReference type="PANTHER" id="PTHR43179">
    <property type="entry name" value="RHAMNOSYLTRANSFERASE WBBL"/>
    <property type="match status" value="1"/>
</dbReference>
<dbReference type="AlphaFoldDB" id="A0A1L3ZYE8"/>
<dbReference type="InterPro" id="IPR029044">
    <property type="entry name" value="Nucleotide-diphossugar_trans"/>
</dbReference>
<name>A0A1L3ZYE8_9SPHN</name>
<dbReference type="STRING" id="1921510.BSL82_16170"/>
<dbReference type="PANTHER" id="PTHR43179:SF12">
    <property type="entry name" value="GALACTOFURANOSYLTRANSFERASE GLFT2"/>
    <property type="match status" value="1"/>
</dbReference>
<keyword evidence="3" id="KW-0808">Transferase</keyword>
<evidence type="ECO:0000259" key="4">
    <source>
        <dbReference type="Pfam" id="PF00535"/>
    </source>
</evidence>
<dbReference type="GO" id="GO:0016757">
    <property type="term" value="F:glycosyltransferase activity"/>
    <property type="evidence" value="ECO:0007669"/>
    <property type="project" value="UniProtKB-KW"/>
</dbReference>
<protein>
    <recommendedName>
        <fullName evidence="4">Glycosyltransferase 2-like domain-containing protein</fullName>
    </recommendedName>
</protein>
<keyword evidence="2" id="KW-0328">Glycosyltransferase</keyword>
<keyword evidence="6" id="KW-1185">Reference proteome</keyword>
<evidence type="ECO:0000313" key="5">
    <source>
        <dbReference type="EMBL" id="API60635.1"/>
    </source>
</evidence>
<dbReference type="RefSeq" id="WP_072598293.1">
    <property type="nucleotide sequence ID" value="NZ_CP018221.1"/>
</dbReference>
<dbReference type="InterPro" id="IPR001173">
    <property type="entry name" value="Glyco_trans_2-like"/>
</dbReference>
<dbReference type="SUPFAM" id="SSF53448">
    <property type="entry name" value="Nucleotide-diphospho-sugar transferases"/>
    <property type="match status" value="1"/>
</dbReference>
<sequence>MLYIILPVHNRAETTSLFLDALQRQTFQDFLLVLVDDGCTDETVSIAREKIPSDRLIVLQGDGQLWWAGALNLAYYSLIGKLADNDVILIINDDVTFAEDFLAKGLDALRRHPGGCLQAVGTDPRSSEVDCGTIADLIRLTFRAARPGETPNCLSTRGLMLDAAMFKASGGFRPRWLPHYLSDYEFTLRLQRKGVRLAVEPGFCAQTDLSLTGMGQPTATGVVAFWRQSFSNRAKFNPKHWTAFVLLTCPAWIAPFHIVRIWGRFARGLLATATHRTPDHA</sequence>
<dbReference type="EMBL" id="CP018221">
    <property type="protein sequence ID" value="API60635.1"/>
    <property type="molecule type" value="Genomic_DNA"/>
</dbReference>
<evidence type="ECO:0000256" key="2">
    <source>
        <dbReference type="ARBA" id="ARBA00022676"/>
    </source>
</evidence>
<dbReference type="Proteomes" id="UP000182063">
    <property type="component" value="Chromosome"/>
</dbReference>
<dbReference type="OrthoDB" id="9807795at2"/>
<organism evidence="5 6">
    <name type="scientific">Tardibacter chloracetimidivorans</name>
    <dbReference type="NCBI Taxonomy" id="1921510"/>
    <lineage>
        <taxon>Bacteria</taxon>
        <taxon>Pseudomonadati</taxon>
        <taxon>Pseudomonadota</taxon>
        <taxon>Alphaproteobacteria</taxon>
        <taxon>Sphingomonadales</taxon>
        <taxon>Sphingomonadaceae</taxon>
        <taxon>Tardibacter</taxon>
    </lineage>
</organism>
<evidence type="ECO:0000256" key="1">
    <source>
        <dbReference type="ARBA" id="ARBA00006739"/>
    </source>
</evidence>
<dbReference type="KEGG" id="sphj:BSL82_16170"/>
<reference evidence="6" key="1">
    <citation type="submission" date="2016-11" db="EMBL/GenBank/DDBJ databases">
        <title>Complete Genome Sequence of alachlor-degrading Sphingomonas sp. strain JJ-A5.</title>
        <authorList>
            <person name="Lee H."/>
            <person name="Ka J.-O."/>
        </authorList>
    </citation>
    <scope>NUCLEOTIDE SEQUENCE [LARGE SCALE GENOMIC DNA]</scope>
    <source>
        <strain evidence="6">JJ-A5</strain>
    </source>
</reference>